<dbReference type="PIRSF" id="PIRSF015268">
    <property type="entry name" value="Virulence_RhuM"/>
    <property type="match status" value="1"/>
</dbReference>
<name>A0A1G2MYP5_9BACT</name>
<reference evidence="2 3" key="1">
    <citation type="journal article" date="2016" name="Nat. Commun.">
        <title>Thousands of microbial genomes shed light on interconnected biogeochemical processes in an aquifer system.</title>
        <authorList>
            <person name="Anantharaman K."/>
            <person name="Brown C.T."/>
            <person name="Hug L.A."/>
            <person name="Sharon I."/>
            <person name="Castelle C.J."/>
            <person name="Probst A.J."/>
            <person name="Thomas B.C."/>
            <person name="Singh A."/>
            <person name="Wilkins M.J."/>
            <person name="Karaoz U."/>
            <person name="Brodie E.L."/>
            <person name="Williams K.H."/>
            <person name="Hubbard S.S."/>
            <person name="Banfield J.F."/>
        </authorList>
    </citation>
    <scope>NUCLEOTIDE SEQUENCE [LARGE SCALE GENOMIC DNA]</scope>
</reference>
<dbReference type="EMBL" id="MHRT01000006">
    <property type="protein sequence ID" value="OHA28987.1"/>
    <property type="molecule type" value="Genomic_DNA"/>
</dbReference>
<evidence type="ECO:0000313" key="2">
    <source>
        <dbReference type="EMBL" id="OHA28987.1"/>
    </source>
</evidence>
<evidence type="ECO:0000313" key="3">
    <source>
        <dbReference type="Proteomes" id="UP000178089"/>
    </source>
</evidence>
<evidence type="ECO:0000256" key="1">
    <source>
        <dbReference type="SAM" id="MobiDB-lite"/>
    </source>
</evidence>
<feature type="region of interest" description="Disordered" evidence="1">
    <location>
        <begin position="337"/>
        <end position="366"/>
    </location>
</feature>
<dbReference type="STRING" id="1802315.A3F51_01835"/>
<accession>A0A1G2MYP5</accession>
<dbReference type="PANTHER" id="PTHR35810:SF1">
    <property type="entry name" value="CYTOPLASMIC PROTEIN"/>
    <property type="match status" value="1"/>
</dbReference>
<comment type="caution">
    <text evidence="2">The sequence shown here is derived from an EMBL/GenBank/DDBJ whole genome shotgun (WGS) entry which is preliminary data.</text>
</comment>
<sequence>MDRKKKPDNQIAFYQAPDGAVNIEVLYAEENIWLTQKRMAELFDCSPDNISLHLKNIYSEDELEQDATTEEFSVVQKEGNREVNRKNLFYSLEAIIAVGYRVNSERGTQFRQWATGILKSYIHKGFALDNDRLKYGSRFSARYFDELYEEIRDIRTSERRLYQKVTDIYATSIDYSPKAFETKEFFATVQNKLHFAITGKTAAEIVSERVSSKKDYLGLTSWRRSPSGKIMPSDVVIAKNYLNTKELADLNRIVNMYLDYAEMQAARGKVMYMKDWILKLNTFLKFSEHDLLTNPGKVSHQVAENLALGEYEQYRKVQDKNYISDFDNEVNKLLDVKNKPKKKKAQKTRPQSKCGRRASIEIGTSP</sequence>
<dbReference type="AlphaFoldDB" id="A0A1G2MYP5"/>
<gene>
    <name evidence="2" type="ORF">A3F51_01835</name>
</gene>
<dbReference type="PANTHER" id="PTHR35810">
    <property type="entry name" value="CYTOPLASMIC PROTEIN-RELATED"/>
    <property type="match status" value="1"/>
</dbReference>
<proteinExistence type="predicted"/>
<dbReference type="Proteomes" id="UP000178089">
    <property type="component" value="Unassembled WGS sequence"/>
</dbReference>
<protein>
    <submittedName>
        <fullName evidence="2">Cell filamentation protein Fic</fullName>
    </submittedName>
</protein>
<dbReference type="Pfam" id="PF13310">
    <property type="entry name" value="Virulence_RhuM"/>
    <property type="match status" value="1"/>
</dbReference>
<dbReference type="InterPro" id="IPR011204">
    <property type="entry name" value="Virulence_RhuM-like"/>
</dbReference>
<organism evidence="2 3">
    <name type="scientific">Candidatus Taylorbacteria bacterium RIFCSPHIGHO2_12_FULL_45_16</name>
    <dbReference type="NCBI Taxonomy" id="1802315"/>
    <lineage>
        <taxon>Bacteria</taxon>
        <taxon>Candidatus Tayloriibacteriota</taxon>
    </lineage>
</organism>